<gene>
    <name evidence="2" type="ORF">ADICEAN_02224</name>
</gene>
<organism evidence="2 3">
    <name type="scientific">Cesiribacter andamanensis AMV16</name>
    <dbReference type="NCBI Taxonomy" id="1279009"/>
    <lineage>
        <taxon>Bacteria</taxon>
        <taxon>Pseudomonadati</taxon>
        <taxon>Bacteroidota</taxon>
        <taxon>Cytophagia</taxon>
        <taxon>Cytophagales</taxon>
        <taxon>Cesiribacteraceae</taxon>
        <taxon>Cesiribacter</taxon>
    </lineage>
</organism>
<name>M7NLG1_9BACT</name>
<keyword evidence="1" id="KW-0732">Signal</keyword>
<evidence type="ECO:0000313" key="2">
    <source>
        <dbReference type="EMBL" id="EMR02625.1"/>
    </source>
</evidence>
<feature type="signal peptide" evidence="1">
    <location>
        <begin position="1"/>
        <end position="20"/>
    </location>
</feature>
<accession>M7NLG1</accession>
<dbReference type="STRING" id="1279009.ADICEAN_02224"/>
<feature type="chain" id="PRO_5004082339" evidence="1">
    <location>
        <begin position="21"/>
        <end position="473"/>
    </location>
</feature>
<dbReference type="Proteomes" id="UP000011910">
    <property type="component" value="Unassembled WGS sequence"/>
</dbReference>
<evidence type="ECO:0000256" key="1">
    <source>
        <dbReference type="SAM" id="SignalP"/>
    </source>
</evidence>
<dbReference type="AlphaFoldDB" id="M7NLG1"/>
<keyword evidence="3" id="KW-1185">Reference proteome</keyword>
<dbReference type="RefSeq" id="WP_009195617.1">
    <property type="nucleotide sequence ID" value="NZ_AODQ01000051.1"/>
</dbReference>
<evidence type="ECO:0000313" key="3">
    <source>
        <dbReference type="Proteomes" id="UP000011910"/>
    </source>
</evidence>
<protein>
    <submittedName>
        <fullName evidence="2">Uncharacterized protein</fullName>
    </submittedName>
</protein>
<dbReference type="EMBL" id="AODQ01000051">
    <property type="protein sequence ID" value="EMR02625.1"/>
    <property type="molecule type" value="Genomic_DNA"/>
</dbReference>
<proteinExistence type="predicted"/>
<sequence>MRKRFLLLAVCWLAVAPLQAQFISVQDLHFPAGVAHQQLSANELLMTYSLKPDKEHTSLRTVLYDTLLQVSQTFQTKLPFEFKVLKVSKAGNYYAHLLMPRGKAKEALLVITDQAGTITGQHSLSGRWGGLHNIHQHATQLYGDTQDPAFYLIFSEHKKQFTVLKLLQEGTMAWEYTSPIERRIVPGLHVRGDRLFVFAQESLSLRKHQEKVVVLNAHTDQVASSFSPGSAAETITTNRLSISATGDTLTFIGRSYPGRKLDNHTSGSLYLARYNAQGEQLEERQLANGQKRIYWHDVVEADGKLYAVGETFRTTTFGEHMLVGVATGLLTLGTLYISKATLTTRDVVIRPLDEPSSMQQVLSLPPSRYTISTHLSPFVFADLYGKAGAFRYRGARDGELLLQVKDQAYTIPLAAQDNLQPRPIGQMAPLEYILYSSNRYFIAYISDKSKNEYRLQRFKIHHPVPHVSNTSRR</sequence>
<reference evidence="2 3" key="1">
    <citation type="journal article" date="2013" name="Genome Announc.">
        <title>Draft Genome Sequence of Cesiribacter andamanensis Strain AMV16T, Isolated from a Soil Sample from a Mud Volcano in the Andaman Islands, India.</title>
        <authorList>
            <person name="Shivaji S."/>
            <person name="Ara S."/>
            <person name="Begum Z."/>
            <person name="Srinivas T.N."/>
            <person name="Singh A."/>
            <person name="Kumar Pinnaka A."/>
        </authorList>
    </citation>
    <scope>NUCLEOTIDE SEQUENCE [LARGE SCALE GENOMIC DNA]</scope>
    <source>
        <strain evidence="2 3">AMV16</strain>
    </source>
</reference>
<comment type="caution">
    <text evidence="2">The sequence shown here is derived from an EMBL/GenBank/DDBJ whole genome shotgun (WGS) entry which is preliminary data.</text>
</comment>